<dbReference type="AlphaFoldDB" id="A0A2S6H186"/>
<keyword evidence="1" id="KW-0808">Transferase</keyword>
<dbReference type="InterPro" id="IPR036890">
    <property type="entry name" value="HATPase_C_sf"/>
</dbReference>
<name>A0A2S6H186_9PSEU</name>
<dbReference type="Proteomes" id="UP000239203">
    <property type="component" value="Unassembled WGS sequence"/>
</dbReference>
<evidence type="ECO:0000313" key="2">
    <source>
        <dbReference type="Proteomes" id="UP000239203"/>
    </source>
</evidence>
<organism evidence="1 2">
    <name type="scientific">Actinokineospora auranticolor</name>
    <dbReference type="NCBI Taxonomy" id="155976"/>
    <lineage>
        <taxon>Bacteria</taxon>
        <taxon>Bacillati</taxon>
        <taxon>Actinomycetota</taxon>
        <taxon>Actinomycetes</taxon>
        <taxon>Pseudonocardiales</taxon>
        <taxon>Pseudonocardiaceae</taxon>
        <taxon>Actinokineospora</taxon>
    </lineage>
</organism>
<dbReference type="EMBL" id="PTIX01000001">
    <property type="protein sequence ID" value="PPK71177.1"/>
    <property type="molecule type" value="Genomic_DNA"/>
</dbReference>
<dbReference type="Pfam" id="PF13589">
    <property type="entry name" value="HATPase_c_3"/>
    <property type="match status" value="1"/>
</dbReference>
<dbReference type="GO" id="GO:0016301">
    <property type="term" value="F:kinase activity"/>
    <property type="evidence" value="ECO:0007669"/>
    <property type="project" value="UniProtKB-KW"/>
</dbReference>
<comment type="caution">
    <text evidence="1">The sequence shown here is derived from an EMBL/GenBank/DDBJ whole genome shotgun (WGS) entry which is preliminary data.</text>
</comment>
<proteinExistence type="predicted"/>
<protein>
    <submittedName>
        <fullName evidence="1">Histidine kinase/DNA gyrase B/HSP90-like ATPase</fullName>
    </submittedName>
</protein>
<reference evidence="1 2" key="1">
    <citation type="submission" date="2018-02" db="EMBL/GenBank/DDBJ databases">
        <title>Genomic Encyclopedia of Archaeal and Bacterial Type Strains, Phase II (KMG-II): from individual species to whole genera.</title>
        <authorList>
            <person name="Goeker M."/>
        </authorList>
    </citation>
    <scope>NUCLEOTIDE SEQUENCE [LARGE SCALE GENOMIC DNA]</scope>
    <source>
        <strain evidence="1 2">YU 961-1</strain>
    </source>
</reference>
<dbReference type="Gene3D" id="3.30.565.10">
    <property type="entry name" value="Histidine kinase-like ATPase, C-terminal domain"/>
    <property type="match status" value="1"/>
</dbReference>
<gene>
    <name evidence="1" type="ORF">CLV40_101366</name>
</gene>
<keyword evidence="1" id="KW-0418">Kinase</keyword>
<accession>A0A2S6H186</accession>
<keyword evidence="2" id="KW-1185">Reference proteome</keyword>
<evidence type="ECO:0000313" key="1">
    <source>
        <dbReference type="EMBL" id="PPK71177.1"/>
    </source>
</evidence>
<sequence length="501" mass="56390">MTTAEWTVRVPTEGSVELPPDSRTMEAIGRNHSFETALADLVDNSIDADATNVLIRFVRDRGRLCSLYVVDNGRGIAPDRIDDAMTVGGRRAYGDADLGWFGLGLKAASFSQARELTVLSRAPGAPAVGRRWRLDEARTGFLCDVVPELFADRELAQDRGLPATGGGTIVRWDQVGGFPATTDERLVERFVTQKVTTACNHLGLVFHRLIERGRVTIAFDVHEAGSAASTSPVTVEPINPFHYHRTGATGFPKDLNATVDGRSLSFRCHIWPPRSTARQFKLNGRPADHQGMYFYRRDRLLQPGGWEGVHAPHPKLQLARVEVEIDSDVEAFLRMNPEKSRVQVRPEFGQACESARADDGSTFADYFYQAEQVYQAGNKRRTSRKPMIPPGRGFTPGLRDTLESEIEALKADPVDIRWRDFDDDQFFDIDRDEQTIWLNKRYRKMLLGDRHGGLNDLPLIKTLIYLLMEDVFQGEYLGSRDKDNIELWKSVLTTAVRAERR</sequence>
<dbReference type="SUPFAM" id="SSF55874">
    <property type="entry name" value="ATPase domain of HSP90 chaperone/DNA topoisomerase II/histidine kinase"/>
    <property type="match status" value="1"/>
</dbReference>